<evidence type="ECO:0000256" key="5">
    <source>
        <dbReference type="ARBA" id="ARBA00022927"/>
    </source>
</evidence>
<keyword evidence="4 9" id="KW-0812">Transmembrane</keyword>
<evidence type="ECO:0000256" key="8">
    <source>
        <dbReference type="ARBA" id="ARBA00023136"/>
    </source>
</evidence>
<organism evidence="10 11">
    <name type="scientific">Candidatus Magasanikbacteria bacterium CG10_big_fil_rev_8_21_14_0_10_36_16</name>
    <dbReference type="NCBI Taxonomy" id="1974645"/>
    <lineage>
        <taxon>Bacteria</taxon>
        <taxon>Candidatus Magasanikiibacteriota</taxon>
    </lineage>
</organism>
<comment type="caution">
    <text evidence="9">Lacks conserved residue(s) required for the propagation of feature annotation.</text>
</comment>
<dbReference type="GO" id="GO:0009306">
    <property type="term" value="P:protein secretion"/>
    <property type="evidence" value="ECO:0007669"/>
    <property type="project" value="UniProtKB-UniRule"/>
</dbReference>
<keyword evidence="6 9" id="KW-1133">Transmembrane helix</keyword>
<dbReference type="NCBIfam" id="TIGR00810">
    <property type="entry name" value="secG"/>
    <property type="match status" value="1"/>
</dbReference>
<keyword evidence="8 9" id="KW-0472">Membrane</keyword>
<accession>A0A2H0U135</accession>
<keyword evidence="9" id="KW-1003">Cell membrane</keyword>
<evidence type="ECO:0000313" key="10">
    <source>
        <dbReference type="EMBL" id="PIR78532.1"/>
    </source>
</evidence>
<comment type="similarity">
    <text evidence="2 9">Belongs to the SecG family.</text>
</comment>
<protein>
    <recommendedName>
        <fullName evidence="9">Protein-export membrane protein SecG</fullName>
    </recommendedName>
</protein>
<evidence type="ECO:0000256" key="9">
    <source>
        <dbReference type="RuleBase" id="RU365087"/>
    </source>
</evidence>
<comment type="subcellular location">
    <subcellularLocation>
        <location evidence="9">Cell membrane</location>
        <topology evidence="9">Multi-pass membrane protein</topology>
    </subcellularLocation>
    <subcellularLocation>
        <location evidence="1">Membrane</location>
        <topology evidence="1">Multi-pass membrane protein</topology>
    </subcellularLocation>
</comment>
<reference evidence="11" key="1">
    <citation type="submission" date="2017-09" db="EMBL/GenBank/DDBJ databases">
        <title>Depth-based differentiation of microbial function through sediment-hosted aquifers and enrichment of novel symbionts in the deep terrestrial subsurface.</title>
        <authorList>
            <person name="Probst A.J."/>
            <person name="Ladd B."/>
            <person name="Jarett J.K."/>
            <person name="Geller-Mcgrath D.E."/>
            <person name="Sieber C.M.K."/>
            <person name="Emerson J.B."/>
            <person name="Anantharaman K."/>
            <person name="Thomas B.C."/>
            <person name="Malmstrom R."/>
            <person name="Stieglmeier M."/>
            <person name="Klingl A."/>
            <person name="Woyke T."/>
            <person name="Ryan C.M."/>
            <person name="Banfield J.F."/>
        </authorList>
    </citation>
    <scope>NUCLEOTIDE SEQUENCE [LARGE SCALE GENOMIC DNA]</scope>
</reference>
<name>A0A2H0U135_9BACT</name>
<dbReference type="AlphaFoldDB" id="A0A2H0U135"/>
<dbReference type="Proteomes" id="UP000230852">
    <property type="component" value="Unassembled WGS sequence"/>
</dbReference>
<dbReference type="Pfam" id="PF03840">
    <property type="entry name" value="SecG"/>
    <property type="match status" value="1"/>
</dbReference>
<keyword evidence="3 9" id="KW-0813">Transport</keyword>
<evidence type="ECO:0000313" key="11">
    <source>
        <dbReference type="Proteomes" id="UP000230852"/>
    </source>
</evidence>
<evidence type="ECO:0000256" key="3">
    <source>
        <dbReference type="ARBA" id="ARBA00022448"/>
    </source>
</evidence>
<keyword evidence="7 9" id="KW-0811">Translocation</keyword>
<comment type="function">
    <text evidence="9">Involved in protein export. Participates in an early event of protein translocation.</text>
</comment>
<gene>
    <name evidence="10" type="primary">secG</name>
    <name evidence="10" type="ORF">COU28_01135</name>
</gene>
<keyword evidence="5 9" id="KW-0653">Protein transport</keyword>
<evidence type="ECO:0000256" key="1">
    <source>
        <dbReference type="ARBA" id="ARBA00004141"/>
    </source>
</evidence>
<evidence type="ECO:0000256" key="2">
    <source>
        <dbReference type="ARBA" id="ARBA00008445"/>
    </source>
</evidence>
<dbReference type="GO" id="GO:0005886">
    <property type="term" value="C:plasma membrane"/>
    <property type="evidence" value="ECO:0007669"/>
    <property type="project" value="UniProtKB-SubCell"/>
</dbReference>
<sequence length="73" mass="7951">MMLKNILQIIQLILAILLILVVLLQQKGTGLGAAFGGSGTIHTTRRGIDKVLYQLTIAISTIFFLLAIVNLLF</sequence>
<dbReference type="EMBL" id="PFBU01000020">
    <property type="protein sequence ID" value="PIR78532.1"/>
    <property type="molecule type" value="Genomic_DNA"/>
</dbReference>
<comment type="caution">
    <text evidence="10">The sequence shown here is derived from an EMBL/GenBank/DDBJ whole genome shotgun (WGS) entry which is preliminary data.</text>
</comment>
<dbReference type="InterPro" id="IPR004692">
    <property type="entry name" value="SecG"/>
</dbReference>
<evidence type="ECO:0000256" key="4">
    <source>
        <dbReference type="ARBA" id="ARBA00022692"/>
    </source>
</evidence>
<evidence type="ECO:0000256" key="6">
    <source>
        <dbReference type="ARBA" id="ARBA00022989"/>
    </source>
</evidence>
<dbReference type="GO" id="GO:0015450">
    <property type="term" value="F:protein-transporting ATPase activity"/>
    <property type="evidence" value="ECO:0007669"/>
    <property type="project" value="UniProtKB-UniRule"/>
</dbReference>
<proteinExistence type="inferred from homology"/>
<feature type="transmembrane region" description="Helical" evidence="9">
    <location>
        <begin position="51"/>
        <end position="72"/>
    </location>
</feature>
<evidence type="ECO:0000256" key="7">
    <source>
        <dbReference type="ARBA" id="ARBA00023010"/>
    </source>
</evidence>